<evidence type="ECO:0000313" key="17">
    <source>
        <dbReference type="Proteomes" id="UP000185628"/>
    </source>
</evidence>
<dbReference type="CDD" id="cd01557">
    <property type="entry name" value="BCAT_beta_family"/>
    <property type="match status" value="1"/>
</dbReference>
<comment type="pathway">
    <text evidence="2">Amino-acid biosynthesis; L-isoleucine biosynthesis; L-isoleucine from 2-oxobutanoate: step 4/4.</text>
</comment>
<dbReference type="EC" id="2.6.1.42" evidence="6"/>
<dbReference type="InterPro" id="IPR001544">
    <property type="entry name" value="Aminotrans_IV"/>
</dbReference>
<dbReference type="InterPro" id="IPR036038">
    <property type="entry name" value="Aminotransferase-like"/>
</dbReference>
<evidence type="ECO:0000256" key="8">
    <source>
        <dbReference type="ARBA" id="ARBA00022605"/>
    </source>
</evidence>
<proteinExistence type="inferred from homology"/>
<dbReference type="NCBIfam" id="NF009897">
    <property type="entry name" value="PRK13357.1"/>
    <property type="match status" value="1"/>
</dbReference>
<evidence type="ECO:0000256" key="7">
    <source>
        <dbReference type="ARBA" id="ARBA00022576"/>
    </source>
</evidence>
<evidence type="ECO:0000256" key="6">
    <source>
        <dbReference type="ARBA" id="ARBA00013053"/>
    </source>
</evidence>
<evidence type="ECO:0000256" key="14">
    <source>
        <dbReference type="ARBA" id="ARBA00049229"/>
    </source>
</evidence>
<accession>A0A1Q5Q3L8</accession>
<keyword evidence="11" id="KW-0100">Branched-chain amino acid biosynthesis</keyword>
<keyword evidence="10" id="KW-0663">Pyridoxal phosphate</keyword>
<gene>
    <name evidence="16" type="ORF">BSZ39_04445</name>
</gene>
<dbReference type="Gene3D" id="3.20.10.10">
    <property type="entry name" value="D-amino Acid Aminotransferase, subunit A, domain 2"/>
    <property type="match status" value="1"/>
</dbReference>
<dbReference type="GO" id="GO:0009097">
    <property type="term" value="P:isoleucine biosynthetic process"/>
    <property type="evidence" value="ECO:0007669"/>
    <property type="project" value="UniProtKB-UniPathway"/>
</dbReference>
<comment type="similarity">
    <text evidence="5">Belongs to the class-IV pyridoxal-phosphate-dependent aminotransferase family.</text>
</comment>
<dbReference type="PIRSF" id="PIRSF006468">
    <property type="entry name" value="BCAT1"/>
    <property type="match status" value="1"/>
</dbReference>
<protein>
    <recommendedName>
        <fullName evidence="6">branched-chain-amino-acid transaminase</fullName>
        <ecNumber evidence="6">2.6.1.42</ecNumber>
    </recommendedName>
</protein>
<evidence type="ECO:0000256" key="5">
    <source>
        <dbReference type="ARBA" id="ARBA00009320"/>
    </source>
</evidence>
<dbReference type="PANTHER" id="PTHR11825">
    <property type="entry name" value="SUBGROUP IIII AMINOTRANSFERASE"/>
    <property type="match status" value="1"/>
</dbReference>
<evidence type="ECO:0000256" key="11">
    <source>
        <dbReference type="ARBA" id="ARBA00023304"/>
    </source>
</evidence>
<sequence>MRSGRTELEAAASAIALTTDDVAGEFTLTGDTKRRSDEEISQILADLHFGTIFSDHMAHVTWTVGEGWGERRIEPYGPIELSPAAAILHYGQEIFEGLKAYRHADGSLWTFRPQFNAARFNASARRMAMPELPVETFLGSLVDLVRQDAAYVPQLPGALYLRPFMFASEPFLGVRPSHRFEYFVIASPVGAYFANGFTPVSIWVTKEYHRSGPGGTGDAKTAGNYASSLMPQQQAADKGFDQVCFLDARTQENLEELGGMNVFVVYRDGHVATPVLTGTILEGGTRSAIITILSEEGVEVEQRTIPLAELVRDISAGEVSEIFACGTAAVVTPIGRLASDDFELQIPSGPVTERIYERLTSIQSGEAEDPHNWMLKIA</sequence>
<evidence type="ECO:0000256" key="3">
    <source>
        <dbReference type="ARBA" id="ARBA00004931"/>
    </source>
</evidence>
<keyword evidence="7 16" id="KW-0032">Aminotransferase</keyword>
<feature type="modified residue" description="N6-(pyridoxal phosphate)lysine" evidence="15">
    <location>
        <position position="220"/>
    </location>
</feature>
<dbReference type="SUPFAM" id="SSF56752">
    <property type="entry name" value="D-aminoacid aminotransferase-like PLP-dependent enzymes"/>
    <property type="match status" value="1"/>
</dbReference>
<comment type="pathway">
    <text evidence="4">Amino-acid biosynthesis; L-leucine biosynthesis; L-leucine from 3-methyl-2-oxobutanoate: step 4/4.</text>
</comment>
<keyword evidence="9 16" id="KW-0808">Transferase</keyword>
<evidence type="ECO:0000256" key="4">
    <source>
        <dbReference type="ARBA" id="ARBA00005072"/>
    </source>
</evidence>
<evidence type="ECO:0000313" key="16">
    <source>
        <dbReference type="EMBL" id="OKL54375.1"/>
    </source>
</evidence>
<dbReference type="UniPathway" id="UPA00047">
    <property type="reaction ID" value="UER00058"/>
</dbReference>
<comment type="cofactor">
    <cofactor evidence="1">
        <name>pyridoxal 5'-phosphate</name>
        <dbReference type="ChEBI" id="CHEBI:597326"/>
    </cofactor>
</comment>
<name>A0A1Q5Q3L8_9ACTO</name>
<dbReference type="GO" id="GO:0009098">
    <property type="term" value="P:L-leucine biosynthetic process"/>
    <property type="evidence" value="ECO:0007669"/>
    <property type="project" value="UniProtKB-UniPathway"/>
</dbReference>
<dbReference type="PANTHER" id="PTHR11825:SF44">
    <property type="entry name" value="BRANCHED-CHAIN-AMINO-ACID AMINOTRANSFERASE"/>
    <property type="match status" value="1"/>
</dbReference>
<dbReference type="Pfam" id="PF01063">
    <property type="entry name" value="Aminotran_4"/>
    <property type="match status" value="1"/>
</dbReference>
<evidence type="ECO:0000256" key="1">
    <source>
        <dbReference type="ARBA" id="ARBA00001933"/>
    </source>
</evidence>
<dbReference type="Gene3D" id="3.30.470.10">
    <property type="match status" value="1"/>
</dbReference>
<organism evidence="16 17">
    <name type="scientific">Bowdeniella nasicola</name>
    <dbReference type="NCBI Taxonomy" id="208480"/>
    <lineage>
        <taxon>Bacteria</taxon>
        <taxon>Bacillati</taxon>
        <taxon>Actinomycetota</taxon>
        <taxon>Actinomycetes</taxon>
        <taxon>Actinomycetales</taxon>
        <taxon>Actinomycetaceae</taxon>
        <taxon>Bowdeniella</taxon>
    </lineage>
</organism>
<dbReference type="EMBL" id="MQVR01000018">
    <property type="protein sequence ID" value="OKL54375.1"/>
    <property type="molecule type" value="Genomic_DNA"/>
</dbReference>
<comment type="pathway">
    <text evidence="3">Amino-acid biosynthesis; L-valine biosynthesis; L-valine from pyruvate: step 4/4.</text>
</comment>
<dbReference type="InterPro" id="IPR043132">
    <property type="entry name" value="BCAT-like_C"/>
</dbReference>
<dbReference type="AlphaFoldDB" id="A0A1Q5Q3L8"/>
<keyword evidence="17" id="KW-1185">Reference proteome</keyword>
<evidence type="ECO:0000256" key="12">
    <source>
        <dbReference type="ARBA" id="ARBA00048212"/>
    </source>
</evidence>
<dbReference type="UniPathway" id="UPA00049">
    <property type="reaction ID" value="UER00062"/>
</dbReference>
<comment type="catalytic activity">
    <reaction evidence="12">
        <text>L-valine + 2-oxoglutarate = 3-methyl-2-oxobutanoate + L-glutamate</text>
        <dbReference type="Rhea" id="RHEA:24813"/>
        <dbReference type="ChEBI" id="CHEBI:11851"/>
        <dbReference type="ChEBI" id="CHEBI:16810"/>
        <dbReference type="ChEBI" id="CHEBI:29985"/>
        <dbReference type="ChEBI" id="CHEBI:57762"/>
        <dbReference type="EC" id="2.6.1.42"/>
    </reaction>
</comment>
<dbReference type="InterPro" id="IPR043131">
    <property type="entry name" value="BCAT-like_N"/>
</dbReference>
<dbReference type="NCBIfam" id="TIGR01123">
    <property type="entry name" value="ilvE_II"/>
    <property type="match status" value="1"/>
</dbReference>
<evidence type="ECO:0000256" key="2">
    <source>
        <dbReference type="ARBA" id="ARBA00004824"/>
    </source>
</evidence>
<dbReference type="InterPro" id="IPR033939">
    <property type="entry name" value="BCAT_family"/>
</dbReference>
<evidence type="ECO:0000256" key="13">
    <source>
        <dbReference type="ARBA" id="ARBA00048798"/>
    </source>
</evidence>
<keyword evidence="8" id="KW-0028">Amino-acid biosynthesis</keyword>
<evidence type="ECO:0000256" key="9">
    <source>
        <dbReference type="ARBA" id="ARBA00022679"/>
    </source>
</evidence>
<dbReference type="GO" id="GO:0009099">
    <property type="term" value="P:L-valine biosynthetic process"/>
    <property type="evidence" value="ECO:0007669"/>
    <property type="project" value="UniProtKB-UniPathway"/>
</dbReference>
<reference evidence="17" key="1">
    <citation type="submission" date="2016-12" db="EMBL/GenBank/DDBJ databases">
        <authorList>
            <person name="Meng X."/>
        </authorList>
    </citation>
    <scope>NUCLEOTIDE SEQUENCE [LARGE SCALE GENOMIC DNA]</scope>
    <source>
        <strain evidence="17">DSM 19116</strain>
    </source>
</reference>
<dbReference type="InterPro" id="IPR005786">
    <property type="entry name" value="B_amino_transII"/>
</dbReference>
<dbReference type="UniPathway" id="UPA00048">
    <property type="reaction ID" value="UER00073"/>
</dbReference>
<dbReference type="Proteomes" id="UP000185628">
    <property type="component" value="Unassembled WGS sequence"/>
</dbReference>
<comment type="catalytic activity">
    <reaction evidence="14">
        <text>L-leucine + 2-oxoglutarate = 4-methyl-2-oxopentanoate + L-glutamate</text>
        <dbReference type="Rhea" id="RHEA:18321"/>
        <dbReference type="ChEBI" id="CHEBI:16810"/>
        <dbReference type="ChEBI" id="CHEBI:17865"/>
        <dbReference type="ChEBI" id="CHEBI:29985"/>
        <dbReference type="ChEBI" id="CHEBI:57427"/>
        <dbReference type="EC" id="2.6.1.42"/>
    </reaction>
</comment>
<dbReference type="OrthoDB" id="9804984at2"/>
<comment type="catalytic activity">
    <reaction evidence="13">
        <text>L-isoleucine + 2-oxoglutarate = (S)-3-methyl-2-oxopentanoate + L-glutamate</text>
        <dbReference type="Rhea" id="RHEA:24801"/>
        <dbReference type="ChEBI" id="CHEBI:16810"/>
        <dbReference type="ChEBI" id="CHEBI:29985"/>
        <dbReference type="ChEBI" id="CHEBI:35146"/>
        <dbReference type="ChEBI" id="CHEBI:58045"/>
        <dbReference type="EC" id="2.6.1.42"/>
    </reaction>
</comment>
<evidence type="ECO:0000256" key="15">
    <source>
        <dbReference type="PIRSR" id="PIRSR006468-1"/>
    </source>
</evidence>
<comment type="caution">
    <text evidence="16">The sequence shown here is derived from an EMBL/GenBank/DDBJ whole genome shotgun (WGS) entry which is preliminary data.</text>
</comment>
<dbReference type="GO" id="GO:0004084">
    <property type="term" value="F:branched-chain-amino-acid transaminase activity"/>
    <property type="evidence" value="ECO:0007669"/>
    <property type="project" value="UniProtKB-EC"/>
</dbReference>
<evidence type="ECO:0000256" key="10">
    <source>
        <dbReference type="ARBA" id="ARBA00022898"/>
    </source>
</evidence>